<reference evidence="1 2" key="1">
    <citation type="submission" date="2019-05" db="EMBL/GenBank/DDBJ databases">
        <title>Another draft genome of Portunus trituberculatus and its Hox gene families provides insights of decapod evolution.</title>
        <authorList>
            <person name="Jeong J.-H."/>
            <person name="Song I."/>
            <person name="Kim S."/>
            <person name="Choi T."/>
            <person name="Kim D."/>
            <person name="Ryu S."/>
            <person name="Kim W."/>
        </authorList>
    </citation>
    <scope>NUCLEOTIDE SEQUENCE [LARGE SCALE GENOMIC DNA]</scope>
    <source>
        <tissue evidence="1">Muscle</tissue>
    </source>
</reference>
<proteinExistence type="predicted"/>
<gene>
    <name evidence="1" type="ORF">E2C01_028663</name>
</gene>
<dbReference type="AlphaFoldDB" id="A0A5B7EPB7"/>
<comment type="caution">
    <text evidence="1">The sequence shown here is derived from an EMBL/GenBank/DDBJ whole genome shotgun (WGS) entry which is preliminary data.</text>
</comment>
<dbReference type="EMBL" id="VSRR010003230">
    <property type="protein sequence ID" value="MPC35245.1"/>
    <property type="molecule type" value="Genomic_DNA"/>
</dbReference>
<keyword evidence="2" id="KW-1185">Reference proteome</keyword>
<sequence length="68" mass="7770">MPRFSNPNHPQYPPRPQNTLVQSSAYDNIQQQVRYPPQSRSFMDVIMSCNSQSTLQAPLLMLRPVLPG</sequence>
<organism evidence="1 2">
    <name type="scientific">Portunus trituberculatus</name>
    <name type="common">Swimming crab</name>
    <name type="synonym">Neptunus trituberculatus</name>
    <dbReference type="NCBI Taxonomy" id="210409"/>
    <lineage>
        <taxon>Eukaryota</taxon>
        <taxon>Metazoa</taxon>
        <taxon>Ecdysozoa</taxon>
        <taxon>Arthropoda</taxon>
        <taxon>Crustacea</taxon>
        <taxon>Multicrustacea</taxon>
        <taxon>Malacostraca</taxon>
        <taxon>Eumalacostraca</taxon>
        <taxon>Eucarida</taxon>
        <taxon>Decapoda</taxon>
        <taxon>Pleocyemata</taxon>
        <taxon>Brachyura</taxon>
        <taxon>Eubrachyura</taxon>
        <taxon>Portunoidea</taxon>
        <taxon>Portunidae</taxon>
        <taxon>Portuninae</taxon>
        <taxon>Portunus</taxon>
    </lineage>
</organism>
<evidence type="ECO:0000313" key="1">
    <source>
        <dbReference type="EMBL" id="MPC35245.1"/>
    </source>
</evidence>
<dbReference type="Proteomes" id="UP000324222">
    <property type="component" value="Unassembled WGS sequence"/>
</dbReference>
<protein>
    <submittedName>
        <fullName evidence="1">Uncharacterized protein</fullName>
    </submittedName>
</protein>
<accession>A0A5B7EPB7</accession>
<evidence type="ECO:0000313" key="2">
    <source>
        <dbReference type="Proteomes" id="UP000324222"/>
    </source>
</evidence>
<name>A0A5B7EPB7_PORTR</name>